<sequence length="76" mass="8351">MTPAATMLQLYLDAEKAVLAGKTITFQGRSMGMEDLAEIRKGRQEWEQRVGQELRNTAGRPSIGGMSFSVASFGDR</sequence>
<accession>A0ABW0S6P0</accession>
<comment type="caution">
    <text evidence="1">The sequence shown here is derived from an EMBL/GenBank/DDBJ whole genome shotgun (WGS) entry which is preliminary data.</text>
</comment>
<evidence type="ECO:0000313" key="2">
    <source>
        <dbReference type="Proteomes" id="UP001596086"/>
    </source>
</evidence>
<evidence type="ECO:0008006" key="3">
    <source>
        <dbReference type="Google" id="ProtNLM"/>
    </source>
</evidence>
<proteinExistence type="predicted"/>
<evidence type="ECO:0000313" key="1">
    <source>
        <dbReference type="EMBL" id="MFC5551765.1"/>
    </source>
</evidence>
<dbReference type="RefSeq" id="WP_379776365.1">
    <property type="nucleotide sequence ID" value="NZ_JBHSMZ010000024.1"/>
</dbReference>
<gene>
    <name evidence="1" type="ORF">ACFPO9_24875</name>
</gene>
<protein>
    <recommendedName>
        <fullName evidence="3">Primosomal replication protein PriB/PriC domain protein</fullName>
    </recommendedName>
</protein>
<dbReference type="Proteomes" id="UP001596086">
    <property type="component" value="Unassembled WGS sequence"/>
</dbReference>
<reference evidence="2" key="1">
    <citation type="journal article" date="2019" name="Int. J. Syst. Evol. Microbiol.">
        <title>The Global Catalogue of Microorganisms (GCM) 10K type strain sequencing project: providing services to taxonomists for standard genome sequencing and annotation.</title>
        <authorList>
            <consortium name="The Broad Institute Genomics Platform"/>
            <consortium name="The Broad Institute Genome Sequencing Center for Infectious Disease"/>
            <person name="Wu L."/>
            <person name="Ma J."/>
        </authorList>
    </citation>
    <scope>NUCLEOTIDE SEQUENCE [LARGE SCALE GENOMIC DNA]</scope>
    <source>
        <strain evidence="2">CGMCC 4.5798</strain>
    </source>
</reference>
<name>A0ABW0S6P0_9BURK</name>
<organism evidence="1 2">
    <name type="scientific">Massilia aerilata</name>
    <dbReference type="NCBI Taxonomy" id="453817"/>
    <lineage>
        <taxon>Bacteria</taxon>
        <taxon>Pseudomonadati</taxon>
        <taxon>Pseudomonadota</taxon>
        <taxon>Betaproteobacteria</taxon>
        <taxon>Burkholderiales</taxon>
        <taxon>Oxalobacteraceae</taxon>
        <taxon>Telluria group</taxon>
        <taxon>Massilia</taxon>
    </lineage>
</organism>
<dbReference type="EMBL" id="JBHSMZ010000024">
    <property type="protein sequence ID" value="MFC5551765.1"/>
    <property type="molecule type" value="Genomic_DNA"/>
</dbReference>
<keyword evidence="2" id="KW-1185">Reference proteome</keyword>